<feature type="transmembrane region" description="Helical" evidence="1">
    <location>
        <begin position="12"/>
        <end position="36"/>
    </location>
</feature>
<organism evidence="2">
    <name type="scientific">Octopus bimaculoides</name>
    <name type="common">California two-spotted octopus</name>
    <dbReference type="NCBI Taxonomy" id="37653"/>
    <lineage>
        <taxon>Eukaryota</taxon>
        <taxon>Metazoa</taxon>
        <taxon>Spiralia</taxon>
        <taxon>Lophotrochozoa</taxon>
        <taxon>Mollusca</taxon>
        <taxon>Cephalopoda</taxon>
        <taxon>Coleoidea</taxon>
        <taxon>Octopodiformes</taxon>
        <taxon>Octopoda</taxon>
        <taxon>Incirrata</taxon>
        <taxon>Octopodidae</taxon>
        <taxon>Octopus</taxon>
    </lineage>
</organism>
<sequence length="59" mass="6786">MRKKPLAFSSRLGTNKAFCISILIIICYTDYIFLFLPNLFPRDEYKGNQSIQHGTNSTV</sequence>
<dbReference type="AlphaFoldDB" id="A0A0L8HTN5"/>
<evidence type="ECO:0000256" key="1">
    <source>
        <dbReference type="SAM" id="Phobius"/>
    </source>
</evidence>
<dbReference type="EMBL" id="KQ417301">
    <property type="protein sequence ID" value="KOF92603.1"/>
    <property type="molecule type" value="Genomic_DNA"/>
</dbReference>
<keyword evidence="1" id="KW-0812">Transmembrane</keyword>
<gene>
    <name evidence="2" type="ORF">OCBIM_22006192mg</name>
</gene>
<protein>
    <submittedName>
        <fullName evidence="2">Uncharacterized protein</fullName>
    </submittedName>
</protein>
<name>A0A0L8HTN5_OCTBM</name>
<accession>A0A0L8HTN5</accession>
<reference evidence="2" key="1">
    <citation type="submission" date="2015-07" db="EMBL/GenBank/DDBJ databases">
        <title>MeaNS - Measles Nucleotide Surveillance Program.</title>
        <authorList>
            <person name="Tran T."/>
            <person name="Druce J."/>
        </authorList>
    </citation>
    <scope>NUCLEOTIDE SEQUENCE</scope>
    <source>
        <strain evidence="2">UCB-OBI-ISO-001</strain>
        <tissue evidence="2">Gonad</tissue>
    </source>
</reference>
<proteinExistence type="predicted"/>
<keyword evidence="1" id="KW-1133">Transmembrane helix</keyword>
<evidence type="ECO:0000313" key="2">
    <source>
        <dbReference type="EMBL" id="KOF92603.1"/>
    </source>
</evidence>
<keyword evidence="1" id="KW-0472">Membrane</keyword>